<evidence type="ECO:0000313" key="3">
    <source>
        <dbReference type="Proteomes" id="UP000762676"/>
    </source>
</evidence>
<gene>
    <name evidence="2" type="ORF">ElyMa_006559900</name>
</gene>
<dbReference type="PANTHER" id="PTHR13887:SF41">
    <property type="entry name" value="THIOREDOXIN SUPERFAMILY PROTEIN"/>
    <property type="match status" value="1"/>
</dbReference>
<sequence>MCFQAYFTEGLQLNREDLLQIASDLMLDVGQVKAYLDDPNNHQKVTEQAESWRKQGVRAVPFFYMNGKAACSGVQDTKDFVQTILKVAERFPEEDTGNEVKA</sequence>
<dbReference type="PANTHER" id="PTHR13887">
    <property type="entry name" value="GLUTATHIONE S-TRANSFERASE KAPPA"/>
    <property type="match status" value="1"/>
</dbReference>
<comment type="caution">
    <text evidence="2">The sequence shown here is derived from an EMBL/GenBank/DDBJ whole genome shotgun (WGS) entry which is preliminary data.</text>
</comment>
<name>A0AAV4IC58_9GAST</name>
<dbReference type="Pfam" id="PF01323">
    <property type="entry name" value="DSBA"/>
    <property type="match status" value="1"/>
</dbReference>
<dbReference type="Gene3D" id="3.40.30.10">
    <property type="entry name" value="Glutaredoxin"/>
    <property type="match status" value="1"/>
</dbReference>
<dbReference type="InterPro" id="IPR036249">
    <property type="entry name" value="Thioredoxin-like_sf"/>
</dbReference>
<feature type="domain" description="DSBA-like thioredoxin" evidence="1">
    <location>
        <begin position="3"/>
        <end position="83"/>
    </location>
</feature>
<dbReference type="Proteomes" id="UP000762676">
    <property type="component" value="Unassembled WGS sequence"/>
</dbReference>
<dbReference type="AlphaFoldDB" id="A0AAV4IC58"/>
<dbReference type="InterPro" id="IPR001853">
    <property type="entry name" value="DSBA-like_thioredoxin_dom"/>
</dbReference>
<dbReference type="EMBL" id="BMAT01013170">
    <property type="protein sequence ID" value="GFS07006.1"/>
    <property type="molecule type" value="Genomic_DNA"/>
</dbReference>
<dbReference type="GO" id="GO:0016491">
    <property type="term" value="F:oxidoreductase activity"/>
    <property type="evidence" value="ECO:0007669"/>
    <property type="project" value="InterPro"/>
</dbReference>
<evidence type="ECO:0000313" key="2">
    <source>
        <dbReference type="EMBL" id="GFS07006.1"/>
    </source>
</evidence>
<evidence type="ECO:0000259" key="1">
    <source>
        <dbReference type="Pfam" id="PF01323"/>
    </source>
</evidence>
<organism evidence="2 3">
    <name type="scientific">Elysia marginata</name>
    <dbReference type="NCBI Taxonomy" id="1093978"/>
    <lineage>
        <taxon>Eukaryota</taxon>
        <taxon>Metazoa</taxon>
        <taxon>Spiralia</taxon>
        <taxon>Lophotrochozoa</taxon>
        <taxon>Mollusca</taxon>
        <taxon>Gastropoda</taxon>
        <taxon>Heterobranchia</taxon>
        <taxon>Euthyneura</taxon>
        <taxon>Panpulmonata</taxon>
        <taxon>Sacoglossa</taxon>
        <taxon>Placobranchoidea</taxon>
        <taxon>Plakobranchidae</taxon>
        <taxon>Elysia</taxon>
    </lineage>
</organism>
<keyword evidence="3" id="KW-1185">Reference proteome</keyword>
<reference evidence="2 3" key="1">
    <citation type="journal article" date="2021" name="Elife">
        <title>Chloroplast acquisition without the gene transfer in kleptoplastic sea slugs, Plakobranchus ocellatus.</title>
        <authorList>
            <person name="Maeda T."/>
            <person name="Takahashi S."/>
            <person name="Yoshida T."/>
            <person name="Shimamura S."/>
            <person name="Takaki Y."/>
            <person name="Nagai Y."/>
            <person name="Toyoda A."/>
            <person name="Suzuki Y."/>
            <person name="Arimoto A."/>
            <person name="Ishii H."/>
            <person name="Satoh N."/>
            <person name="Nishiyama T."/>
            <person name="Hasebe M."/>
            <person name="Maruyama T."/>
            <person name="Minagawa J."/>
            <person name="Obokata J."/>
            <person name="Shigenobu S."/>
        </authorList>
    </citation>
    <scope>NUCLEOTIDE SEQUENCE [LARGE SCALE GENOMIC DNA]</scope>
</reference>
<protein>
    <submittedName>
        <fullName evidence="2">Disulfide bond formation protein DsbA</fullName>
    </submittedName>
</protein>
<accession>A0AAV4IC58</accession>
<proteinExistence type="predicted"/>
<dbReference type="SUPFAM" id="SSF52833">
    <property type="entry name" value="Thioredoxin-like"/>
    <property type="match status" value="1"/>
</dbReference>